<dbReference type="SUPFAM" id="SSF56112">
    <property type="entry name" value="Protein kinase-like (PK-like)"/>
    <property type="match status" value="1"/>
</dbReference>
<evidence type="ECO:0000313" key="2">
    <source>
        <dbReference type="EMBL" id="TXL62024.1"/>
    </source>
</evidence>
<reference evidence="2 3" key="1">
    <citation type="submission" date="2019-06" db="EMBL/GenBank/DDBJ databases">
        <title>Aeromicrobium sp. nov., isolated from a maize field.</title>
        <authorList>
            <person name="Lin S.-Y."/>
            <person name="Tsai C.-F."/>
            <person name="Young C.-C."/>
        </authorList>
    </citation>
    <scope>NUCLEOTIDE SEQUENCE [LARGE SCALE GENOMIC DNA]</scope>
    <source>
        <strain evidence="2 3">CC-CFT486</strain>
    </source>
</reference>
<sequence length="424" mass="47337">MVQATPEILLRAPSPDLLSLPWDLPLADWTIVEAPLRDVSVGPSRHLVKFVEADGKLWAVKELSPRLARKEYEVLRRLEDMDLPAVRPAGLVIQADRETALLVTRFLESSWQYRRLFMRLPPDQPKHRERLLDAMAGLLVELHRHGVFWGDCSLANTLFSRDGQILQAWLVDAETSEIHPRLTDGQRQHDLEILTENVAMGMIDLAARLERDPEMNTTLVAEAQGIADRYTQLWELLNSEPTFAYDDRYRIEGAVRQLNELGFIVDEVALEPVDGQEIRLHVAVGGRGYHSRHLRELTGLAVGEGQARPLLADLHAYQGHISRESGEDVSEEDAAARWLVEVLRPNMRRAHAEIGEVGTAVQAYCDLLEVRWLLSEEAGEDVGFDAALSALGQKAPTHSAATMSVADAPTGTFPAITDDEEDPA</sequence>
<organism evidence="2 3">
    <name type="scientific">Aeromicrobium terrae</name>
    <dbReference type="NCBI Taxonomy" id="2498846"/>
    <lineage>
        <taxon>Bacteria</taxon>
        <taxon>Bacillati</taxon>
        <taxon>Actinomycetota</taxon>
        <taxon>Actinomycetes</taxon>
        <taxon>Propionibacteriales</taxon>
        <taxon>Nocardioidaceae</taxon>
        <taxon>Aeromicrobium</taxon>
    </lineage>
</organism>
<proteinExistence type="predicted"/>
<dbReference type="RefSeq" id="WP_147684302.1">
    <property type="nucleotide sequence ID" value="NZ_VDUX01000002.1"/>
</dbReference>
<dbReference type="OrthoDB" id="1550523at2"/>
<dbReference type="InterPro" id="IPR011009">
    <property type="entry name" value="Kinase-like_dom_sf"/>
</dbReference>
<keyword evidence="3" id="KW-1185">Reference proteome</keyword>
<dbReference type="AlphaFoldDB" id="A0A5C8NJK2"/>
<protein>
    <submittedName>
        <fullName evidence="2">DUF4032 domain-containing protein</fullName>
    </submittedName>
</protein>
<evidence type="ECO:0000259" key="1">
    <source>
        <dbReference type="Pfam" id="PF13224"/>
    </source>
</evidence>
<comment type="caution">
    <text evidence="2">The sequence shown here is derived from an EMBL/GenBank/DDBJ whole genome shotgun (WGS) entry which is preliminary data.</text>
</comment>
<evidence type="ECO:0000313" key="3">
    <source>
        <dbReference type="Proteomes" id="UP000321571"/>
    </source>
</evidence>
<dbReference type="Pfam" id="PF06293">
    <property type="entry name" value="Kdo"/>
    <property type="match status" value="1"/>
</dbReference>
<accession>A0A5C8NJK2</accession>
<gene>
    <name evidence="2" type="ORF">FHP06_04750</name>
</gene>
<dbReference type="InterPro" id="IPR025111">
    <property type="entry name" value="DUF4032"/>
</dbReference>
<feature type="domain" description="DUF4032" evidence="1">
    <location>
        <begin position="232"/>
        <end position="389"/>
    </location>
</feature>
<dbReference type="EMBL" id="VDUX01000002">
    <property type="protein sequence ID" value="TXL62024.1"/>
    <property type="molecule type" value="Genomic_DNA"/>
</dbReference>
<name>A0A5C8NJK2_9ACTN</name>
<dbReference type="Pfam" id="PF13224">
    <property type="entry name" value="DUF4032"/>
    <property type="match status" value="1"/>
</dbReference>
<dbReference type="Proteomes" id="UP000321571">
    <property type="component" value="Unassembled WGS sequence"/>
</dbReference>